<keyword evidence="3" id="KW-1185">Reference proteome</keyword>
<keyword evidence="1" id="KW-0812">Transmembrane</keyword>
<sequence>MQKRTLILIGKIVIALFLLVLAFWGEKIGQPWKSILWVITVVVLLGIVFGNRYKKAKQSERY</sequence>
<protein>
    <submittedName>
        <fullName evidence="2">Uncharacterized protein</fullName>
    </submittedName>
</protein>
<reference evidence="2 3" key="1">
    <citation type="journal article" date="2017" name="Int. J. Syst. Evol. Microbiol.">
        <title>Arachidicoccus ginsenosidivorans sp. nov., with ginsenoside-converting activity isolated from ginseng cultivating soil.</title>
        <authorList>
            <person name="Siddiqi M.Z."/>
            <person name="Aslam Z."/>
            <person name="Im W.T."/>
        </authorList>
    </citation>
    <scope>NUCLEOTIDE SEQUENCE [LARGE SCALE GENOMIC DNA]</scope>
    <source>
        <strain evidence="2 3">Gsoil 809</strain>
    </source>
</reference>
<evidence type="ECO:0000256" key="1">
    <source>
        <dbReference type="SAM" id="Phobius"/>
    </source>
</evidence>
<dbReference type="Proteomes" id="UP000321291">
    <property type="component" value="Chromosome"/>
</dbReference>
<dbReference type="AlphaFoldDB" id="A0A5B8VIM0"/>
<gene>
    <name evidence="2" type="ORF">FSB73_02860</name>
</gene>
<organism evidence="2 3">
    <name type="scientific">Arachidicoccus ginsenosidivorans</name>
    <dbReference type="NCBI Taxonomy" id="496057"/>
    <lineage>
        <taxon>Bacteria</taxon>
        <taxon>Pseudomonadati</taxon>
        <taxon>Bacteroidota</taxon>
        <taxon>Chitinophagia</taxon>
        <taxon>Chitinophagales</taxon>
        <taxon>Chitinophagaceae</taxon>
        <taxon>Arachidicoccus</taxon>
    </lineage>
</organism>
<feature type="transmembrane region" description="Helical" evidence="1">
    <location>
        <begin position="7"/>
        <end position="25"/>
    </location>
</feature>
<dbReference type="RefSeq" id="WP_146780042.1">
    <property type="nucleotide sequence ID" value="NZ_CP042434.1"/>
</dbReference>
<feature type="transmembrane region" description="Helical" evidence="1">
    <location>
        <begin position="31"/>
        <end position="51"/>
    </location>
</feature>
<proteinExistence type="predicted"/>
<dbReference type="EMBL" id="CP042434">
    <property type="protein sequence ID" value="QEC70782.1"/>
    <property type="molecule type" value="Genomic_DNA"/>
</dbReference>
<name>A0A5B8VIM0_9BACT</name>
<dbReference type="KEGG" id="agi:FSB73_02860"/>
<keyword evidence="1" id="KW-0472">Membrane</keyword>
<evidence type="ECO:0000313" key="3">
    <source>
        <dbReference type="Proteomes" id="UP000321291"/>
    </source>
</evidence>
<accession>A0A5B8VIM0</accession>
<evidence type="ECO:0000313" key="2">
    <source>
        <dbReference type="EMBL" id="QEC70782.1"/>
    </source>
</evidence>
<keyword evidence="1" id="KW-1133">Transmembrane helix</keyword>